<evidence type="ECO:0000256" key="6">
    <source>
        <dbReference type="ARBA" id="ARBA00023242"/>
    </source>
</evidence>
<dbReference type="GO" id="GO:0008380">
    <property type="term" value="P:RNA splicing"/>
    <property type="evidence" value="ECO:0007669"/>
    <property type="project" value="UniProtKB-KW"/>
</dbReference>
<evidence type="ECO:0000256" key="3">
    <source>
        <dbReference type="ARBA" id="ARBA00022664"/>
    </source>
</evidence>
<dbReference type="Pfam" id="PF05700">
    <property type="entry name" value="BCAS2"/>
    <property type="match status" value="1"/>
</dbReference>
<proteinExistence type="inferred from homology"/>
<dbReference type="Proteomes" id="UP000250043">
    <property type="component" value="Unassembled WGS sequence"/>
</dbReference>
<dbReference type="GO" id="GO:0071011">
    <property type="term" value="C:precatalytic spliceosome"/>
    <property type="evidence" value="ECO:0007669"/>
    <property type="project" value="TreeGrafter"/>
</dbReference>
<keyword evidence="6" id="KW-0539">Nucleus</keyword>
<evidence type="ECO:0000313" key="10">
    <source>
        <dbReference type="Proteomes" id="UP000250043"/>
    </source>
</evidence>
<evidence type="ECO:0000256" key="2">
    <source>
        <dbReference type="ARBA" id="ARBA00010788"/>
    </source>
</evidence>
<dbReference type="GO" id="GO:0006397">
    <property type="term" value="P:mRNA processing"/>
    <property type="evidence" value="ECO:0007669"/>
    <property type="project" value="UniProtKB-KW"/>
</dbReference>
<reference evidence="9 10" key="1">
    <citation type="submission" date="2016-07" db="EMBL/GenBank/DDBJ databases">
        <title>Draft genome of the white-rot fungus Obba rivulosa 3A-2.</title>
        <authorList>
            <consortium name="DOE Joint Genome Institute"/>
            <person name="Miettinen O."/>
            <person name="Riley R."/>
            <person name="Acob R."/>
            <person name="Barry K."/>
            <person name="Cullen D."/>
            <person name="De Vries R."/>
            <person name="Hainaut M."/>
            <person name="Hatakka A."/>
            <person name="Henrissat B."/>
            <person name="Hilden K."/>
            <person name="Kuo R."/>
            <person name="Labutti K."/>
            <person name="Lipzen A."/>
            <person name="Makela M.R."/>
            <person name="Sandor L."/>
            <person name="Spatafora J.W."/>
            <person name="Grigoriev I.V."/>
            <person name="Hibbett D.S."/>
        </authorList>
    </citation>
    <scope>NUCLEOTIDE SEQUENCE [LARGE SCALE GENOMIC DNA]</scope>
    <source>
        <strain evidence="9 10">3A-2</strain>
    </source>
</reference>
<evidence type="ECO:0000256" key="1">
    <source>
        <dbReference type="ARBA" id="ARBA00004123"/>
    </source>
</evidence>
<accession>A0A8E2DVU6</accession>
<dbReference type="InterPro" id="IPR008409">
    <property type="entry name" value="SPF27"/>
</dbReference>
<dbReference type="OrthoDB" id="205794at2759"/>
<evidence type="ECO:0000256" key="8">
    <source>
        <dbReference type="SAM" id="MobiDB-lite"/>
    </source>
</evidence>
<evidence type="ECO:0000313" key="9">
    <source>
        <dbReference type="EMBL" id="OCH96641.1"/>
    </source>
</evidence>
<protein>
    <submittedName>
        <fullName evidence="9">Breast carcinoma amplified sequence 2</fullName>
    </submittedName>
</protein>
<gene>
    <name evidence="9" type="ORF">OBBRIDRAFT_765570</name>
</gene>
<evidence type="ECO:0000256" key="7">
    <source>
        <dbReference type="SAM" id="Coils"/>
    </source>
</evidence>
<keyword evidence="3" id="KW-0507">mRNA processing</keyword>
<dbReference type="GO" id="GO:0000974">
    <property type="term" value="C:Prp19 complex"/>
    <property type="evidence" value="ECO:0007669"/>
    <property type="project" value="TreeGrafter"/>
</dbReference>
<keyword evidence="4" id="KW-0747">Spliceosome</keyword>
<evidence type="ECO:0000256" key="4">
    <source>
        <dbReference type="ARBA" id="ARBA00022728"/>
    </source>
</evidence>
<comment type="subcellular location">
    <subcellularLocation>
        <location evidence="1">Nucleus</location>
    </subcellularLocation>
</comment>
<organism evidence="9 10">
    <name type="scientific">Obba rivulosa</name>
    <dbReference type="NCBI Taxonomy" id="1052685"/>
    <lineage>
        <taxon>Eukaryota</taxon>
        <taxon>Fungi</taxon>
        <taxon>Dikarya</taxon>
        <taxon>Basidiomycota</taxon>
        <taxon>Agaricomycotina</taxon>
        <taxon>Agaricomycetes</taxon>
        <taxon>Polyporales</taxon>
        <taxon>Gelatoporiaceae</taxon>
        <taxon>Obba</taxon>
    </lineage>
</organism>
<dbReference type="GO" id="GO:0071013">
    <property type="term" value="C:catalytic step 2 spliceosome"/>
    <property type="evidence" value="ECO:0007669"/>
    <property type="project" value="TreeGrafter"/>
</dbReference>
<dbReference type="PANTHER" id="PTHR13296:SF0">
    <property type="entry name" value="PRE-MRNA-SPLICING FACTOR SPF27"/>
    <property type="match status" value="1"/>
</dbReference>
<feature type="region of interest" description="Disordered" evidence="8">
    <location>
        <begin position="46"/>
        <end position="67"/>
    </location>
</feature>
<sequence>MALDIAAIAQTAEDDAFKAMIFDSLPYYDNDLEQHPILKEKVEKELAREAKQPQGLHPHVPPSPKLFANNPLLEAELARVESRQPLPPLDTLRYQLPAPTSTPASEEEWRAALNNARVQLEHQRLRHSNLALLQQYGPNAWRIHNYLVEGTAKNLEKALEDLQNMTTELNRDRKNFQTQIGAQLTSLETRWTELISSILQIEIANAALETEIDRLDKTEAELAAGM</sequence>
<dbReference type="PANTHER" id="PTHR13296">
    <property type="entry name" value="BCAS2 PROTEIN"/>
    <property type="match status" value="1"/>
</dbReference>
<dbReference type="AlphaFoldDB" id="A0A8E2DVU6"/>
<dbReference type="EMBL" id="KV722330">
    <property type="protein sequence ID" value="OCH96641.1"/>
    <property type="molecule type" value="Genomic_DNA"/>
</dbReference>
<keyword evidence="5" id="KW-0508">mRNA splicing</keyword>
<keyword evidence="7" id="KW-0175">Coiled coil</keyword>
<feature type="coiled-coil region" evidence="7">
    <location>
        <begin position="148"/>
        <end position="221"/>
    </location>
</feature>
<evidence type="ECO:0000256" key="5">
    <source>
        <dbReference type="ARBA" id="ARBA00023187"/>
    </source>
</evidence>
<comment type="similarity">
    <text evidence="2">Belongs to the SPF27 family.</text>
</comment>
<name>A0A8E2DVU6_9APHY</name>
<keyword evidence="10" id="KW-1185">Reference proteome</keyword>